<dbReference type="Proteomes" id="UP000422764">
    <property type="component" value="Chromosome"/>
</dbReference>
<dbReference type="EC" id="2.7.13.3" evidence="3"/>
<keyword evidence="11" id="KW-0902">Two-component regulatory system</keyword>
<dbReference type="EMBL" id="CP046522">
    <property type="protein sequence ID" value="QGU96868.1"/>
    <property type="molecule type" value="Genomic_DNA"/>
</dbReference>
<dbReference type="Gene3D" id="6.10.340.10">
    <property type="match status" value="1"/>
</dbReference>
<evidence type="ECO:0000256" key="8">
    <source>
        <dbReference type="ARBA" id="ARBA00022777"/>
    </source>
</evidence>
<dbReference type="PANTHER" id="PTHR45528">
    <property type="entry name" value="SENSOR HISTIDINE KINASE CPXA"/>
    <property type="match status" value="1"/>
</dbReference>
<keyword evidence="5" id="KW-0808">Transferase</keyword>
<dbReference type="AlphaFoldDB" id="A0A6I6F8Y6"/>
<dbReference type="InterPro" id="IPR003594">
    <property type="entry name" value="HATPase_dom"/>
</dbReference>
<keyword evidence="9" id="KW-0067">ATP-binding</keyword>
<dbReference type="InterPro" id="IPR003660">
    <property type="entry name" value="HAMP_dom"/>
</dbReference>
<organism evidence="15 16">
    <name type="scientific">Clostridium bovifaecis</name>
    <dbReference type="NCBI Taxonomy" id="2184719"/>
    <lineage>
        <taxon>Bacteria</taxon>
        <taxon>Bacillati</taxon>
        <taxon>Bacillota</taxon>
        <taxon>Clostridia</taxon>
        <taxon>Eubacteriales</taxon>
        <taxon>Clostridiaceae</taxon>
        <taxon>Clostridium</taxon>
    </lineage>
</organism>
<comment type="subcellular location">
    <subcellularLocation>
        <location evidence="2">Membrane</location>
        <topology evidence="2">Multi-pass membrane protein</topology>
    </subcellularLocation>
</comment>
<feature type="domain" description="HAMP" evidence="14">
    <location>
        <begin position="17"/>
        <end position="69"/>
    </location>
</feature>
<dbReference type="PROSITE" id="PS50885">
    <property type="entry name" value="HAMP"/>
    <property type="match status" value="1"/>
</dbReference>
<dbReference type="InterPro" id="IPR004358">
    <property type="entry name" value="Sig_transdc_His_kin-like_C"/>
</dbReference>
<dbReference type="Pfam" id="PF02518">
    <property type="entry name" value="HATPase_c"/>
    <property type="match status" value="1"/>
</dbReference>
<evidence type="ECO:0000256" key="4">
    <source>
        <dbReference type="ARBA" id="ARBA00022553"/>
    </source>
</evidence>
<dbReference type="Pfam" id="PF00512">
    <property type="entry name" value="HisKA"/>
    <property type="match status" value="1"/>
</dbReference>
<keyword evidence="8" id="KW-0418">Kinase</keyword>
<evidence type="ECO:0000256" key="7">
    <source>
        <dbReference type="ARBA" id="ARBA00022741"/>
    </source>
</evidence>
<feature type="domain" description="Histidine kinase" evidence="13">
    <location>
        <begin position="84"/>
        <end position="299"/>
    </location>
</feature>
<sequence>MISGVVIFSLSFLLTTSREINYIRYIAKQVKQIANQSLGTTLEVRGNDELAELCSNINFMSKELKNKFEHEREVENTKTELITNVSHDLRTPLTAIIGYLDILRSGRFNDREEEKDYLNSTYSLSIKLKTLIDELFEYTKLSGREVKLELVEVDICSILHQIVGEYTPVFESKGLKVTSYIPDKEVLVEIDIEKIVRVFDNILSNAEKYSSKPSEIIINLENSNDNVIISFSNEGENISKDKLSKIFERFYRIDMSRSSNIEGSGLGLAISKRIIELHGGEIWVESVGKIITFKIKIHI</sequence>
<dbReference type="SUPFAM" id="SSF55874">
    <property type="entry name" value="ATPase domain of HSP90 chaperone/DNA topoisomerase II/histidine kinase"/>
    <property type="match status" value="1"/>
</dbReference>
<dbReference type="PANTHER" id="PTHR45528:SF8">
    <property type="entry name" value="HISTIDINE KINASE"/>
    <property type="match status" value="1"/>
</dbReference>
<dbReference type="Gene3D" id="3.30.565.10">
    <property type="entry name" value="Histidine kinase-like ATPase, C-terminal domain"/>
    <property type="match status" value="1"/>
</dbReference>
<keyword evidence="7" id="KW-0547">Nucleotide-binding</keyword>
<dbReference type="CDD" id="cd00075">
    <property type="entry name" value="HATPase"/>
    <property type="match status" value="1"/>
</dbReference>
<keyword evidence="6" id="KW-0812">Transmembrane</keyword>
<dbReference type="Gene3D" id="1.10.287.130">
    <property type="match status" value="1"/>
</dbReference>
<dbReference type="GO" id="GO:0005524">
    <property type="term" value="F:ATP binding"/>
    <property type="evidence" value="ECO:0007669"/>
    <property type="project" value="UniProtKB-KW"/>
</dbReference>
<dbReference type="InterPro" id="IPR036097">
    <property type="entry name" value="HisK_dim/P_sf"/>
</dbReference>
<dbReference type="SUPFAM" id="SSF158472">
    <property type="entry name" value="HAMP domain-like"/>
    <property type="match status" value="1"/>
</dbReference>
<keyword evidence="4" id="KW-0597">Phosphoprotein</keyword>
<keyword evidence="10" id="KW-1133">Transmembrane helix</keyword>
<dbReference type="InterPro" id="IPR050398">
    <property type="entry name" value="HssS/ArlS-like"/>
</dbReference>
<dbReference type="GO" id="GO:0005886">
    <property type="term" value="C:plasma membrane"/>
    <property type="evidence" value="ECO:0007669"/>
    <property type="project" value="TreeGrafter"/>
</dbReference>
<evidence type="ECO:0000259" key="13">
    <source>
        <dbReference type="PROSITE" id="PS50109"/>
    </source>
</evidence>
<dbReference type="InterPro" id="IPR036890">
    <property type="entry name" value="HATPase_C_sf"/>
</dbReference>
<accession>A0A6I6F8Y6</accession>
<evidence type="ECO:0000256" key="9">
    <source>
        <dbReference type="ARBA" id="ARBA00022840"/>
    </source>
</evidence>
<dbReference type="FunFam" id="1.10.287.130:FF:000001">
    <property type="entry name" value="Two-component sensor histidine kinase"/>
    <property type="match status" value="1"/>
</dbReference>
<name>A0A6I6F8Y6_9CLOT</name>
<evidence type="ECO:0000259" key="14">
    <source>
        <dbReference type="PROSITE" id="PS50885"/>
    </source>
</evidence>
<dbReference type="SMART" id="SM00304">
    <property type="entry name" value="HAMP"/>
    <property type="match status" value="1"/>
</dbReference>
<gene>
    <name evidence="15" type="ORF">GOM49_13415</name>
</gene>
<evidence type="ECO:0000313" key="16">
    <source>
        <dbReference type="Proteomes" id="UP000422764"/>
    </source>
</evidence>
<dbReference type="PRINTS" id="PR00344">
    <property type="entry name" value="BCTRLSENSOR"/>
</dbReference>
<keyword evidence="16" id="KW-1185">Reference proteome</keyword>
<dbReference type="CDD" id="cd00082">
    <property type="entry name" value="HisKA"/>
    <property type="match status" value="1"/>
</dbReference>
<evidence type="ECO:0000256" key="11">
    <source>
        <dbReference type="ARBA" id="ARBA00023012"/>
    </source>
</evidence>
<keyword evidence="12" id="KW-0472">Membrane</keyword>
<comment type="catalytic activity">
    <reaction evidence="1">
        <text>ATP + protein L-histidine = ADP + protein N-phospho-L-histidine.</text>
        <dbReference type="EC" id="2.7.13.3"/>
    </reaction>
</comment>
<proteinExistence type="predicted"/>
<evidence type="ECO:0000256" key="6">
    <source>
        <dbReference type="ARBA" id="ARBA00022692"/>
    </source>
</evidence>
<dbReference type="SMART" id="SM00388">
    <property type="entry name" value="HisKA"/>
    <property type="match status" value="1"/>
</dbReference>
<dbReference type="SUPFAM" id="SSF47384">
    <property type="entry name" value="Homodimeric domain of signal transducing histidine kinase"/>
    <property type="match status" value="1"/>
</dbReference>
<evidence type="ECO:0000256" key="1">
    <source>
        <dbReference type="ARBA" id="ARBA00000085"/>
    </source>
</evidence>
<evidence type="ECO:0000313" key="15">
    <source>
        <dbReference type="EMBL" id="QGU96868.1"/>
    </source>
</evidence>
<dbReference type="SMART" id="SM00387">
    <property type="entry name" value="HATPase_c"/>
    <property type="match status" value="1"/>
</dbReference>
<dbReference type="InterPro" id="IPR005467">
    <property type="entry name" value="His_kinase_dom"/>
</dbReference>
<dbReference type="Pfam" id="PF00672">
    <property type="entry name" value="HAMP"/>
    <property type="match status" value="1"/>
</dbReference>
<dbReference type="FunFam" id="3.30.565.10:FF:000013">
    <property type="entry name" value="Two-component sensor histidine kinase"/>
    <property type="match status" value="1"/>
</dbReference>
<dbReference type="InterPro" id="IPR003661">
    <property type="entry name" value="HisK_dim/P_dom"/>
</dbReference>
<reference evidence="15 16" key="1">
    <citation type="submission" date="2019-12" db="EMBL/GenBank/DDBJ databases">
        <title>Genome sequenceing of Clostridium bovifaecis.</title>
        <authorList>
            <person name="Yao Y."/>
        </authorList>
    </citation>
    <scope>NUCLEOTIDE SEQUENCE [LARGE SCALE GENOMIC DNA]</scope>
    <source>
        <strain evidence="15 16">BXX</strain>
    </source>
</reference>
<evidence type="ECO:0000256" key="3">
    <source>
        <dbReference type="ARBA" id="ARBA00012438"/>
    </source>
</evidence>
<dbReference type="GO" id="GO:0000155">
    <property type="term" value="F:phosphorelay sensor kinase activity"/>
    <property type="evidence" value="ECO:0007669"/>
    <property type="project" value="InterPro"/>
</dbReference>
<evidence type="ECO:0000256" key="5">
    <source>
        <dbReference type="ARBA" id="ARBA00022679"/>
    </source>
</evidence>
<evidence type="ECO:0000256" key="12">
    <source>
        <dbReference type="ARBA" id="ARBA00023136"/>
    </source>
</evidence>
<dbReference type="PROSITE" id="PS50109">
    <property type="entry name" value="HIS_KIN"/>
    <property type="match status" value="1"/>
</dbReference>
<evidence type="ECO:0000256" key="10">
    <source>
        <dbReference type="ARBA" id="ARBA00022989"/>
    </source>
</evidence>
<evidence type="ECO:0000256" key="2">
    <source>
        <dbReference type="ARBA" id="ARBA00004141"/>
    </source>
</evidence>
<protein>
    <recommendedName>
        <fullName evidence="3">histidine kinase</fullName>
        <ecNumber evidence="3">2.7.13.3</ecNumber>
    </recommendedName>
</protein>
<dbReference type="CDD" id="cd06225">
    <property type="entry name" value="HAMP"/>
    <property type="match status" value="1"/>
</dbReference>